<accession>A0ABT2UCY6</accession>
<gene>
    <name evidence="2" type="ORF">OB236_10000</name>
</gene>
<dbReference type="Proteomes" id="UP001652445">
    <property type="component" value="Unassembled WGS sequence"/>
</dbReference>
<keyword evidence="1" id="KW-1133">Transmembrane helix</keyword>
<dbReference type="RefSeq" id="WP_262683848.1">
    <property type="nucleotide sequence ID" value="NZ_JAOQIO010000023.1"/>
</dbReference>
<feature type="transmembrane region" description="Helical" evidence="1">
    <location>
        <begin position="71"/>
        <end position="92"/>
    </location>
</feature>
<reference evidence="2 3" key="1">
    <citation type="submission" date="2022-09" db="EMBL/GenBank/DDBJ databases">
        <authorList>
            <person name="Han X.L."/>
            <person name="Wang Q."/>
            <person name="Lu T."/>
        </authorList>
    </citation>
    <scope>NUCLEOTIDE SEQUENCE [LARGE SCALE GENOMIC DNA]</scope>
    <source>
        <strain evidence="2 3">WQ 127069</strain>
    </source>
</reference>
<organism evidence="2 3">
    <name type="scientific">Paenibacillus baimaensis</name>
    <dbReference type="NCBI Taxonomy" id="2982185"/>
    <lineage>
        <taxon>Bacteria</taxon>
        <taxon>Bacillati</taxon>
        <taxon>Bacillota</taxon>
        <taxon>Bacilli</taxon>
        <taxon>Bacillales</taxon>
        <taxon>Paenibacillaceae</taxon>
        <taxon>Paenibacillus</taxon>
    </lineage>
</organism>
<keyword evidence="1" id="KW-0472">Membrane</keyword>
<keyword evidence="1" id="KW-0812">Transmembrane</keyword>
<comment type="caution">
    <text evidence="2">The sequence shown here is derived from an EMBL/GenBank/DDBJ whole genome shotgun (WGS) entry which is preliminary data.</text>
</comment>
<keyword evidence="3" id="KW-1185">Reference proteome</keyword>
<name>A0ABT2UCY6_9BACL</name>
<protein>
    <submittedName>
        <fullName evidence="2">Uncharacterized protein</fullName>
    </submittedName>
</protein>
<feature type="transmembrane region" description="Helical" evidence="1">
    <location>
        <begin position="15"/>
        <end position="36"/>
    </location>
</feature>
<evidence type="ECO:0000313" key="3">
    <source>
        <dbReference type="Proteomes" id="UP001652445"/>
    </source>
</evidence>
<evidence type="ECO:0000313" key="2">
    <source>
        <dbReference type="EMBL" id="MCU6792460.1"/>
    </source>
</evidence>
<proteinExistence type="predicted"/>
<dbReference type="EMBL" id="JAOQIO010000023">
    <property type="protein sequence ID" value="MCU6792460.1"/>
    <property type="molecule type" value="Genomic_DNA"/>
</dbReference>
<sequence>MITLVPTTAASRPVLAVWIYTGGWSISAICMIWFFYLENFTLNWWKAYGEPLIPSLFMGLFMEVGRFTGGWMTSFVVVGIICLIVLTMYVELRVGKGLGASRNEVMR</sequence>
<evidence type="ECO:0000256" key="1">
    <source>
        <dbReference type="SAM" id="Phobius"/>
    </source>
</evidence>